<keyword evidence="10" id="KW-1185">Reference proteome</keyword>
<dbReference type="NCBIfam" id="TIGR00675">
    <property type="entry name" value="dcm"/>
    <property type="match status" value="1"/>
</dbReference>
<dbReference type="PRINTS" id="PR00105">
    <property type="entry name" value="C5METTRFRASE"/>
</dbReference>
<evidence type="ECO:0000313" key="10">
    <source>
        <dbReference type="Proteomes" id="UP000595460"/>
    </source>
</evidence>
<dbReference type="InterPro" id="IPR018117">
    <property type="entry name" value="C5_DNA_meth_AS"/>
</dbReference>
<organism evidence="9 10">
    <name type="scientific">Devosia oryziradicis</name>
    <dbReference type="NCBI Taxonomy" id="2801335"/>
    <lineage>
        <taxon>Bacteria</taxon>
        <taxon>Pseudomonadati</taxon>
        <taxon>Pseudomonadota</taxon>
        <taxon>Alphaproteobacteria</taxon>
        <taxon>Hyphomicrobiales</taxon>
        <taxon>Devosiaceae</taxon>
        <taxon>Devosia</taxon>
    </lineage>
</organism>
<comment type="catalytic activity">
    <reaction evidence="5 8">
        <text>a 2'-deoxycytidine in DNA + S-adenosyl-L-methionine = a 5-methyl-2'-deoxycytidine in DNA + S-adenosyl-L-homocysteine + H(+)</text>
        <dbReference type="Rhea" id="RHEA:13681"/>
        <dbReference type="Rhea" id="RHEA-COMP:11369"/>
        <dbReference type="Rhea" id="RHEA-COMP:11370"/>
        <dbReference type="ChEBI" id="CHEBI:15378"/>
        <dbReference type="ChEBI" id="CHEBI:57856"/>
        <dbReference type="ChEBI" id="CHEBI:59789"/>
        <dbReference type="ChEBI" id="CHEBI:85452"/>
        <dbReference type="ChEBI" id="CHEBI:85454"/>
        <dbReference type="EC" id="2.1.1.37"/>
    </reaction>
</comment>
<dbReference type="EC" id="2.1.1.37" evidence="8"/>
<evidence type="ECO:0000313" key="9">
    <source>
        <dbReference type="EMBL" id="QQR37630.1"/>
    </source>
</evidence>
<name>A0ABX7C4R8_9HYPH</name>
<keyword evidence="4" id="KW-0680">Restriction system</keyword>
<dbReference type="GO" id="GO:0032259">
    <property type="term" value="P:methylation"/>
    <property type="evidence" value="ECO:0007669"/>
    <property type="project" value="UniProtKB-KW"/>
</dbReference>
<dbReference type="InterPro" id="IPR001525">
    <property type="entry name" value="C5_MeTfrase"/>
</dbReference>
<evidence type="ECO:0000256" key="6">
    <source>
        <dbReference type="PROSITE-ProRule" id="PRU01016"/>
    </source>
</evidence>
<dbReference type="PANTHER" id="PTHR10629">
    <property type="entry name" value="CYTOSINE-SPECIFIC METHYLTRANSFERASE"/>
    <property type="match status" value="1"/>
</dbReference>
<dbReference type="PANTHER" id="PTHR10629:SF52">
    <property type="entry name" value="DNA (CYTOSINE-5)-METHYLTRANSFERASE 1"/>
    <property type="match status" value="1"/>
</dbReference>
<sequence length="428" mass="48112">MGLDLGLESTGRFELIACVEKERAFCDTIRLNQTKGRLSKNLQVFEADMSSLDPQLVMKRCGIKPGEIDLIVGGPPCQSFSTAGRRGTVQDPRGTLLWDFLRFVEALQPKFFIIENVRGLLSAALRHRPIANRKDSELAPDELPGSVVRLFADDLRKLQTPYHMDCFEVNAVNYGAPQLRERVIFIGNRYGEVTEFPDPTHGPERIEESTLFDDDTSLLPWRTLRDAIGGLTDVGDVIMDFSDRKKSFLKEVPPGSNWRSLPEELQRLSMGKAWHAKGGRSGWWRRLNFDLPSPTLVTMPNHASTSLCHPTELRALTLREYAAIQEFPQDWEFSGTAAQQYAQVGNAVPVRLGRVAGNVVAGAFDRLATKNWKVEAPPKEFRIVYVQSHVRTRQWYKAGKTMVWEDGGVNNGVSYEPPQTVRRVSAIG</sequence>
<dbReference type="EMBL" id="CP068047">
    <property type="protein sequence ID" value="QQR37630.1"/>
    <property type="molecule type" value="Genomic_DNA"/>
</dbReference>
<keyword evidence="3 6" id="KW-0949">S-adenosyl-L-methionine</keyword>
<protein>
    <recommendedName>
        <fullName evidence="8">Cytosine-specific methyltransferase</fullName>
        <ecNumber evidence="8">2.1.1.37</ecNumber>
    </recommendedName>
</protein>
<dbReference type="GO" id="GO:0008168">
    <property type="term" value="F:methyltransferase activity"/>
    <property type="evidence" value="ECO:0007669"/>
    <property type="project" value="UniProtKB-KW"/>
</dbReference>
<dbReference type="Proteomes" id="UP000595460">
    <property type="component" value="Chromosome"/>
</dbReference>
<accession>A0ABX7C4R8</accession>
<dbReference type="SUPFAM" id="SSF53335">
    <property type="entry name" value="S-adenosyl-L-methionine-dependent methyltransferases"/>
    <property type="match status" value="1"/>
</dbReference>
<evidence type="ECO:0000256" key="5">
    <source>
        <dbReference type="ARBA" id="ARBA00047422"/>
    </source>
</evidence>
<evidence type="ECO:0000256" key="4">
    <source>
        <dbReference type="ARBA" id="ARBA00022747"/>
    </source>
</evidence>
<keyword evidence="2 6" id="KW-0808">Transferase</keyword>
<reference evidence="9 10" key="1">
    <citation type="submission" date="2021-01" db="EMBL/GenBank/DDBJ databases">
        <title>Genome seq and assembly of Devosia sp. G19.</title>
        <authorList>
            <person name="Chhetri G."/>
        </authorList>
    </citation>
    <scope>NUCLEOTIDE SEQUENCE [LARGE SCALE GENOMIC DNA]</scope>
    <source>
        <strain evidence="9 10">G19</strain>
    </source>
</reference>
<dbReference type="InterPro" id="IPR050390">
    <property type="entry name" value="C5-Methyltransferase"/>
</dbReference>
<evidence type="ECO:0000256" key="7">
    <source>
        <dbReference type="RuleBase" id="RU000416"/>
    </source>
</evidence>
<dbReference type="PROSITE" id="PS51679">
    <property type="entry name" value="SAM_MT_C5"/>
    <property type="match status" value="1"/>
</dbReference>
<comment type="similarity">
    <text evidence="6 7">Belongs to the class I-like SAM-binding methyltransferase superfamily. C5-methyltransferase family.</text>
</comment>
<dbReference type="Pfam" id="PF00145">
    <property type="entry name" value="DNA_methylase"/>
    <property type="match status" value="1"/>
</dbReference>
<evidence type="ECO:0000256" key="3">
    <source>
        <dbReference type="ARBA" id="ARBA00022691"/>
    </source>
</evidence>
<feature type="active site" evidence="6">
    <location>
        <position position="77"/>
    </location>
</feature>
<evidence type="ECO:0000256" key="8">
    <source>
        <dbReference type="RuleBase" id="RU000417"/>
    </source>
</evidence>
<dbReference type="Gene3D" id="3.40.50.150">
    <property type="entry name" value="Vaccinia Virus protein VP39"/>
    <property type="match status" value="1"/>
</dbReference>
<keyword evidence="1 6" id="KW-0489">Methyltransferase</keyword>
<evidence type="ECO:0000256" key="2">
    <source>
        <dbReference type="ARBA" id="ARBA00022679"/>
    </source>
</evidence>
<dbReference type="PROSITE" id="PS00094">
    <property type="entry name" value="C5_MTASE_1"/>
    <property type="match status" value="1"/>
</dbReference>
<dbReference type="InterPro" id="IPR029063">
    <property type="entry name" value="SAM-dependent_MTases_sf"/>
</dbReference>
<dbReference type="Gene3D" id="3.90.120.10">
    <property type="entry name" value="DNA Methylase, subunit A, domain 2"/>
    <property type="match status" value="1"/>
</dbReference>
<evidence type="ECO:0000256" key="1">
    <source>
        <dbReference type="ARBA" id="ARBA00022603"/>
    </source>
</evidence>
<proteinExistence type="inferred from homology"/>
<gene>
    <name evidence="9" type="ORF">JI749_08510</name>
</gene>